<dbReference type="InterPro" id="IPR025124">
    <property type="entry name" value="Gag1-like_clamp"/>
</dbReference>
<dbReference type="AlphaFoldDB" id="A0A8X7Q4C8"/>
<dbReference type="EMBL" id="JAAMPC010000014">
    <property type="protein sequence ID" value="KAG2262452.1"/>
    <property type="molecule type" value="Genomic_DNA"/>
</dbReference>
<proteinExistence type="predicted"/>
<evidence type="ECO:0000259" key="2">
    <source>
        <dbReference type="Pfam" id="PF13259"/>
    </source>
</evidence>
<keyword evidence="4" id="KW-1185">Reference proteome</keyword>
<name>A0A8X7Q4C8_BRACI</name>
<evidence type="ECO:0000256" key="1">
    <source>
        <dbReference type="SAM" id="MobiDB-lite"/>
    </source>
</evidence>
<dbReference type="OrthoDB" id="1896025at2759"/>
<accession>A0A8X7Q4C8</accession>
<organism evidence="3 4">
    <name type="scientific">Brassica carinata</name>
    <name type="common">Ethiopian mustard</name>
    <name type="synonym">Abyssinian cabbage</name>
    <dbReference type="NCBI Taxonomy" id="52824"/>
    <lineage>
        <taxon>Eukaryota</taxon>
        <taxon>Viridiplantae</taxon>
        <taxon>Streptophyta</taxon>
        <taxon>Embryophyta</taxon>
        <taxon>Tracheophyta</taxon>
        <taxon>Spermatophyta</taxon>
        <taxon>Magnoliopsida</taxon>
        <taxon>eudicotyledons</taxon>
        <taxon>Gunneridae</taxon>
        <taxon>Pentapetalae</taxon>
        <taxon>rosids</taxon>
        <taxon>malvids</taxon>
        <taxon>Brassicales</taxon>
        <taxon>Brassicaceae</taxon>
        <taxon>Brassiceae</taxon>
        <taxon>Brassica</taxon>
    </lineage>
</organism>
<evidence type="ECO:0000313" key="4">
    <source>
        <dbReference type="Proteomes" id="UP000886595"/>
    </source>
</evidence>
<gene>
    <name evidence="3" type="ORF">Bca52824_069531</name>
</gene>
<sequence>MILTMEDAYDPANVSSNDKETSLEKNFVNHAEIAWQEMRKNWVGDSSKRTSELPMEPVISFNATYEEMLLNNHTPFHKPIPLAEMVDFLVDYWHGDCLFD</sequence>
<feature type="region of interest" description="Disordered" evidence="1">
    <location>
        <begin position="1"/>
        <end position="21"/>
    </location>
</feature>
<reference evidence="3 4" key="1">
    <citation type="submission" date="2020-02" db="EMBL/GenBank/DDBJ databases">
        <authorList>
            <person name="Ma Q."/>
            <person name="Huang Y."/>
            <person name="Song X."/>
            <person name="Pei D."/>
        </authorList>
    </citation>
    <scope>NUCLEOTIDE SEQUENCE [LARGE SCALE GENOMIC DNA]</scope>
    <source>
        <strain evidence="3">Sxm20200214</strain>
        <tissue evidence="3">Leaf</tissue>
    </source>
</reference>
<feature type="domain" description="Gag1-like clamp" evidence="2">
    <location>
        <begin position="59"/>
        <end position="97"/>
    </location>
</feature>
<dbReference type="Pfam" id="PF13259">
    <property type="entry name" value="clamp_Gag1-like"/>
    <property type="match status" value="1"/>
</dbReference>
<comment type="caution">
    <text evidence="3">The sequence shown here is derived from an EMBL/GenBank/DDBJ whole genome shotgun (WGS) entry which is preliminary data.</text>
</comment>
<protein>
    <recommendedName>
        <fullName evidence="2">Gag1-like clamp domain-containing protein</fullName>
    </recommendedName>
</protein>
<dbReference type="Proteomes" id="UP000886595">
    <property type="component" value="Unassembled WGS sequence"/>
</dbReference>
<evidence type="ECO:0000313" key="3">
    <source>
        <dbReference type="EMBL" id="KAG2262452.1"/>
    </source>
</evidence>
<dbReference type="PANTHER" id="PTHR33373">
    <property type="entry name" value="OS07G0479600 PROTEIN"/>
    <property type="match status" value="1"/>
</dbReference>
<dbReference type="PANTHER" id="PTHR33373:SF23">
    <property type="entry name" value="DUF4050 DOMAIN-CONTAINING PROTEIN"/>
    <property type="match status" value="1"/>
</dbReference>